<evidence type="ECO:0000313" key="3">
    <source>
        <dbReference type="Proteomes" id="UP000043763"/>
    </source>
</evidence>
<evidence type="ECO:0008006" key="4">
    <source>
        <dbReference type="Google" id="ProtNLM"/>
    </source>
</evidence>
<sequence>MHTINVKTKARFDIVDITGEVQKCINDENIENGIAVIFVPHTTAAVGINENADPDVVFDMKNAFNKLVPQHDNYEHREGNSQAHVLSSLVAPSLTVIIENKKIVLGTWQDIYFFEFDGARNRKVYVQIISK</sequence>
<organism evidence="2 3">
    <name type="scientific">Brachyspira suanatina</name>
    <dbReference type="NCBI Taxonomy" id="381802"/>
    <lineage>
        <taxon>Bacteria</taxon>
        <taxon>Pseudomonadati</taxon>
        <taxon>Spirochaetota</taxon>
        <taxon>Spirochaetia</taxon>
        <taxon>Brachyspirales</taxon>
        <taxon>Brachyspiraceae</taxon>
        <taxon>Brachyspira</taxon>
    </lineage>
</organism>
<dbReference type="PANTHER" id="PTHR30615">
    <property type="entry name" value="UNCHARACTERIZED PROTEIN YJBQ-RELATED"/>
    <property type="match status" value="1"/>
</dbReference>
<dbReference type="EMBL" id="CVLB01000001">
    <property type="protein sequence ID" value="CRF32746.1"/>
    <property type="molecule type" value="Genomic_DNA"/>
</dbReference>
<proteinExistence type="inferred from homology"/>
<dbReference type="PIRSF" id="PIRSF004681">
    <property type="entry name" value="UCP004681"/>
    <property type="match status" value="1"/>
</dbReference>
<dbReference type="InterPro" id="IPR001602">
    <property type="entry name" value="UPF0047_YjbQ-like"/>
</dbReference>
<reference evidence="3" key="1">
    <citation type="submission" date="2015-04" db="EMBL/GenBank/DDBJ databases">
        <authorList>
            <person name="Mushtaq Mamoona"/>
        </authorList>
    </citation>
    <scope>NUCLEOTIDE SEQUENCE [LARGE SCALE GENOMIC DNA]</scope>
    <source>
        <strain evidence="3">AN4859/03</strain>
    </source>
</reference>
<dbReference type="AlphaFoldDB" id="A0A0G4K602"/>
<accession>A0A0G4K602</accession>
<dbReference type="SUPFAM" id="SSF111038">
    <property type="entry name" value="YjbQ-like"/>
    <property type="match status" value="1"/>
</dbReference>
<dbReference type="RefSeq" id="WP_048594176.1">
    <property type="nucleotide sequence ID" value="NZ_CVLB01000001.1"/>
</dbReference>
<dbReference type="Pfam" id="PF01894">
    <property type="entry name" value="YjbQ"/>
    <property type="match status" value="1"/>
</dbReference>
<dbReference type="PANTHER" id="PTHR30615:SF8">
    <property type="entry name" value="UPF0047 PROTEIN C4A8.02C"/>
    <property type="match status" value="1"/>
</dbReference>
<dbReference type="NCBIfam" id="TIGR00149">
    <property type="entry name" value="TIGR00149_YjbQ"/>
    <property type="match status" value="1"/>
</dbReference>
<dbReference type="InterPro" id="IPR035917">
    <property type="entry name" value="YjbQ-like_sf"/>
</dbReference>
<dbReference type="Gene3D" id="2.60.120.460">
    <property type="entry name" value="YjbQ-like"/>
    <property type="match status" value="1"/>
</dbReference>
<dbReference type="Proteomes" id="UP000043763">
    <property type="component" value="Unassembled WGS sequence"/>
</dbReference>
<keyword evidence="3" id="KW-1185">Reference proteome</keyword>
<comment type="similarity">
    <text evidence="1">Belongs to the UPF0047 family.</text>
</comment>
<evidence type="ECO:0000256" key="1">
    <source>
        <dbReference type="ARBA" id="ARBA00005534"/>
    </source>
</evidence>
<protein>
    <recommendedName>
        <fullName evidence="4">Secondary thiamine-phosphate synthase enzyme</fullName>
    </recommendedName>
</protein>
<dbReference type="OrthoDB" id="9801725at2"/>
<evidence type="ECO:0000313" key="2">
    <source>
        <dbReference type="EMBL" id="CRF32746.1"/>
    </source>
</evidence>
<name>A0A0G4K602_9SPIR</name>
<gene>
    <name evidence="2" type="ORF">BRSU_0998</name>
</gene>